<proteinExistence type="predicted"/>
<sequence length="78" mass="8943">MVMRSSISWCRGLSFFQPGGWLFGKQHCNVGQGNSSLRRSFFECQGCRWWTIAWLVITAACSRVARRAVARRILCWGT</sequence>
<evidence type="ECO:0000313" key="2">
    <source>
        <dbReference type="Proteomes" id="UP000822688"/>
    </source>
</evidence>
<reference evidence="1" key="1">
    <citation type="submission" date="2020-06" db="EMBL/GenBank/DDBJ databases">
        <title>WGS assembly of Ceratodon purpureus strain R40.</title>
        <authorList>
            <person name="Carey S.B."/>
            <person name="Jenkins J."/>
            <person name="Shu S."/>
            <person name="Lovell J.T."/>
            <person name="Sreedasyam A."/>
            <person name="Maumus F."/>
            <person name="Tiley G.P."/>
            <person name="Fernandez-Pozo N."/>
            <person name="Barry K."/>
            <person name="Chen C."/>
            <person name="Wang M."/>
            <person name="Lipzen A."/>
            <person name="Daum C."/>
            <person name="Saski C.A."/>
            <person name="Payton A.C."/>
            <person name="Mcbreen J.C."/>
            <person name="Conrad R.E."/>
            <person name="Kollar L.M."/>
            <person name="Olsson S."/>
            <person name="Huttunen S."/>
            <person name="Landis J.B."/>
            <person name="Wickett N.J."/>
            <person name="Johnson M.G."/>
            <person name="Rensing S.A."/>
            <person name="Grimwood J."/>
            <person name="Schmutz J."/>
            <person name="Mcdaniel S.F."/>
        </authorList>
    </citation>
    <scope>NUCLEOTIDE SEQUENCE</scope>
    <source>
        <strain evidence="1">R40</strain>
    </source>
</reference>
<accession>A0A8T0IW65</accession>
<protein>
    <submittedName>
        <fullName evidence="1">Uncharacterized protein</fullName>
    </submittedName>
</protein>
<name>A0A8T0IW65_CERPU</name>
<keyword evidence="2" id="KW-1185">Reference proteome</keyword>
<comment type="caution">
    <text evidence="1">The sequence shown here is derived from an EMBL/GenBank/DDBJ whole genome shotgun (WGS) entry which is preliminary data.</text>
</comment>
<dbReference type="EMBL" id="CM026422">
    <property type="protein sequence ID" value="KAG0587076.1"/>
    <property type="molecule type" value="Genomic_DNA"/>
</dbReference>
<evidence type="ECO:0000313" key="1">
    <source>
        <dbReference type="EMBL" id="KAG0587076.1"/>
    </source>
</evidence>
<dbReference type="AlphaFoldDB" id="A0A8T0IW65"/>
<organism evidence="1 2">
    <name type="scientific">Ceratodon purpureus</name>
    <name type="common">Fire moss</name>
    <name type="synonym">Dicranum purpureum</name>
    <dbReference type="NCBI Taxonomy" id="3225"/>
    <lineage>
        <taxon>Eukaryota</taxon>
        <taxon>Viridiplantae</taxon>
        <taxon>Streptophyta</taxon>
        <taxon>Embryophyta</taxon>
        <taxon>Bryophyta</taxon>
        <taxon>Bryophytina</taxon>
        <taxon>Bryopsida</taxon>
        <taxon>Dicranidae</taxon>
        <taxon>Pseudoditrichales</taxon>
        <taxon>Ditrichaceae</taxon>
        <taxon>Ceratodon</taxon>
    </lineage>
</organism>
<dbReference type="Proteomes" id="UP000822688">
    <property type="component" value="Chromosome 2"/>
</dbReference>
<gene>
    <name evidence="1" type="ORF">KC19_2G139400</name>
</gene>